<dbReference type="PANTHER" id="PTHR28260:SF1">
    <property type="entry name" value="SPINDLE POLE BODY COMPONENT SPC105"/>
    <property type="match status" value="1"/>
</dbReference>
<proteinExistence type="predicted"/>
<dbReference type="GO" id="GO:1990758">
    <property type="term" value="P:mitotic sister chromatid biorientation"/>
    <property type="evidence" value="ECO:0007669"/>
    <property type="project" value="TreeGrafter"/>
</dbReference>
<dbReference type="PANTHER" id="PTHR28260">
    <property type="entry name" value="SPINDLE POLE BODY COMPONENT SPC105"/>
    <property type="match status" value="1"/>
</dbReference>
<feature type="region of interest" description="Disordered" evidence="2">
    <location>
        <begin position="492"/>
        <end position="606"/>
    </location>
</feature>
<dbReference type="GO" id="GO:0034501">
    <property type="term" value="P:protein localization to kinetochore"/>
    <property type="evidence" value="ECO:0007669"/>
    <property type="project" value="TreeGrafter"/>
</dbReference>
<organism evidence="4 5">
    <name type="scientific">Venturia effusa</name>
    <dbReference type="NCBI Taxonomy" id="50376"/>
    <lineage>
        <taxon>Eukaryota</taxon>
        <taxon>Fungi</taxon>
        <taxon>Dikarya</taxon>
        <taxon>Ascomycota</taxon>
        <taxon>Pezizomycotina</taxon>
        <taxon>Dothideomycetes</taxon>
        <taxon>Pleosporomycetidae</taxon>
        <taxon>Venturiales</taxon>
        <taxon>Venturiaceae</taxon>
        <taxon>Venturia</taxon>
    </lineage>
</organism>
<dbReference type="SMART" id="SM01315">
    <property type="entry name" value="Spc7_N"/>
    <property type="match status" value="1"/>
</dbReference>
<dbReference type="GO" id="GO:0007094">
    <property type="term" value="P:mitotic spindle assembly checkpoint signaling"/>
    <property type="evidence" value="ECO:0007669"/>
    <property type="project" value="TreeGrafter"/>
</dbReference>
<feature type="compositionally biased region" description="Low complexity" evidence="2">
    <location>
        <begin position="142"/>
        <end position="152"/>
    </location>
</feature>
<feature type="compositionally biased region" description="Low complexity" evidence="2">
    <location>
        <begin position="114"/>
        <end position="132"/>
    </location>
</feature>
<dbReference type="Pfam" id="PF08317">
    <property type="entry name" value="Spc7"/>
    <property type="match status" value="1"/>
</dbReference>
<protein>
    <recommendedName>
        <fullName evidence="3">Spc7 kinetochore protein domain-containing protein</fullName>
    </recommendedName>
</protein>
<feature type="compositionally biased region" description="Polar residues" evidence="2">
    <location>
        <begin position="378"/>
        <end position="387"/>
    </location>
</feature>
<dbReference type="InterPro" id="IPR013253">
    <property type="entry name" value="Spc7_domain"/>
</dbReference>
<accession>A0A517L091</accession>
<dbReference type="AlphaFoldDB" id="A0A517L091"/>
<evidence type="ECO:0000256" key="1">
    <source>
        <dbReference type="SAM" id="Coils"/>
    </source>
</evidence>
<dbReference type="EMBL" id="CP042186">
    <property type="protein sequence ID" value="QDS69016.1"/>
    <property type="molecule type" value="Genomic_DNA"/>
</dbReference>
<keyword evidence="1" id="KW-0175">Coiled coil</keyword>
<dbReference type="Proteomes" id="UP000316270">
    <property type="component" value="Chromosome 2"/>
</dbReference>
<feature type="compositionally biased region" description="Basic residues" evidence="2">
    <location>
        <begin position="394"/>
        <end position="404"/>
    </location>
</feature>
<feature type="compositionally biased region" description="Low complexity" evidence="2">
    <location>
        <begin position="657"/>
        <end position="678"/>
    </location>
</feature>
<dbReference type="GO" id="GO:0000776">
    <property type="term" value="C:kinetochore"/>
    <property type="evidence" value="ECO:0007669"/>
    <property type="project" value="TreeGrafter"/>
</dbReference>
<feature type="region of interest" description="Disordered" evidence="2">
    <location>
        <begin position="354"/>
        <end position="412"/>
    </location>
</feature>
<feature type="compositionally biased region" description="Basic and acidic residues" evidence="2">
    <location>
        <begin position="1"/>
        <end position="10"/>
    </location>
</feature>
<sequence length="1213" mass="133825">MDVELDKENITDGLGMKRAAPSPNKALKKTRSSIGPGVLSEGRSVPLKEDAGNRRKQSAFPAVKSILPSGDDAEKEKRRAERRKSLAARRVSFAPEATLHTWDVIEYMRDATTSSTASSEASRRASSMSEVSNAQSPQVDTAAPVAPEIIEPPSTPPEQVEEPLPESSPANQRDLHQKKLRRRSSGIPPMNFNNPEDAYSSSAEGSSSPIAESPGSDSTASPGGITVMEEEDLTMDAGDATSQSIASTGSAGSTFSSVRLDPSLREASKVAEADAKGDIENDVDQASINMWAQRKPHDSIGVQRLAQMQQENVNPFSPAFKAQINSQRQEPADDDEETQELDMSMDMTKAVGGIVRQQQDHNKENVLPTRDLKRRRSSTNLGQSADATGSPAKRQSRRSSVRRRSSAEASMLGDETMDLTMAVGGIQQVYFNGESRRESVDTSFGDETMDFTMVQGGIIGGMQFPDGNDELAPEEDMSMELTATIDRTIKVSSTIQVPQSPAKPAKTKSIARSPRNARKANAKSPLRHVQLAEEIKTPSPTKTPTKSPRRSSRQSLLPSQSDEIAYPVLDIPDDPPASKILEVDSPPQAPAKATSPETIVATPPRQAAPKIAGISAFSPLKEFAAPKTTSLSESIRLLSTPRKQIPASPVKKAVATPKKNASPKKSVSPKKMPTPRRSVSPRKRVRMAVVEQEPIEVGDESQEDLSTDSVEHIELQDFLKLTNIRFMELTTTKRRHTGHPGMDRKFLHSMEDPADEDEPSLESSVAAAVGTEPQLHMYHHACQEMKNYTSGGREDMQILEEEVYENQPPLFREYLLAPPQERAIMDNQFKNMKTNARLQSKGGWYAWRRKLLSDLHKGQLQFASDFDRDEAVLAKREEAIEAVLPALIQQHDELEAEANRLQQRADELASHDREELETAREGLVATEAEIKEKKQLLADLQQELEDKEATIEAVKERKTETLEEIKEAERVREEFRGWSSSEVSVLKAKVDELENEYGWSVAAASAEPNTMTLTYLNDLELFLHPASFESGSGRENAPISLSYVGAESRPSNKKPRPLTTTKRFFLQLLRAQLHCIPQCQTTVSSVLNTISSGWKHALAVSEAVRLLDQTCMTEELILSDERMAVDAMLLLPTLQTKVRVRVEIAAGIDEESIGTQVRVVAKVMYGEKYDEVKMGEFLTRFTGGSVGEKDEMGKWVEGVEDLRKRLIQRGKKG</sequence>
<dbReference type="Pfam" id="PF18210">
    <property type="entry name" value="Knl1_RWD_C"/>
    <property type="match status" value="1"/>
</dbReference>
<dbReference type="OrthoDB" id="5592879at2759"/>
<evidence type="ECO:0000259" key="3">
    <source>
        <dbReference type="SMART" id="SM00787"/>
    </source>
</evidence>
<dbReference type="SMART" id="SM00787">
    <property type="entry name" value="Spc7"/>
    <property type="match status" value="1"/>
</dbReference>
<feature type="coiled-coil region" evidence="1">
    <location>
        <begin position="884"/>
        <end position="971"/>
    </location>
</feature>
<feature type="region of interest" description="Disordered" evidence="2">
    <location>
        <begin position="114"/>
        <end position="260"/>
    </location>
</feature>
<feature type="region of interest" description="Disordered" evidence="2">
    <location>
        <begin position="1"/>
        <end position="93"/>
    </location>
</feature>
<evidence type="ECO:0000313" key="4">
    <source>
        <dbReference type="EMBL" id="QDS69016.1"/>
    </source>
</evidence>
<dbReference type="InterPro" id="IPR033338">
    <property type="entry name" value="Spc105/Spc7"/>
</dbReference>
<evidence type="ECO:0000313" key="5">
    <source>
        <dbReference type="Proteomes" id="UP000316270"/>
    </source>
</evidence>
<feature type="region of interest" description="Disordered" evidence="2">
    <location>
        <begin position="316"/>
        <end position="339"/>
    </location>
</feature>
<dbReference type="SUPFAM" id="SSF103657">
    <property type="entry name" value="BAR/IMD domain-like"/>
    <property type="match status" value="1"/>
</dbReference>
<feature type="compositionally biased region" description="Low complexity" evidence="2">
    <location>
        <begin position="537"/>
        <end position="546"/>
    </location>
</feature>
<feature type="domain" description="Spc7 kinetochore protein" evidence="3">
    <location>
        <begin position="700"/>
        <end position="1024"/>
    </location>
</feature>
<dbReference type="Pfam" id="PF15402">
    <property type="entry name" value="MELT_2"/>
    <property type="match status" value="4"/>
</dbReference>
<gene>
    <name evidence="4" type="ORF">FKW77_009553</name>
</gene>
<feature type="region of interest" description="Disordered" evidence="2">
    <location>
        <begin position="642"/>
        <end position="684"/>
    </location>
</feature>
<name>A0A517L091_9PEZI</name>
<reference evidence="4 5" key="1">
    <citation type="submission" date="2019-07" db="EMBL/GenBank/DDBJ databases">
        <title>Finished genome of Venturia effusa.</title>
        <authorList>
            <person name="Young C.A."/>
            <person name="Cox M.P."/>
            <person name="Ganley A.R.D."/>
            <person name="David W.J."/>
        </authorList>
    </citation>
    <scope>NUCLEOTIDE SEQUENCE [LARGE SCALE GENOMIC DNA]</scope>
    <source>
        <strain evidence="5">albino</strain>
    </source>
</reference>
<feature type="compositionally biased region" description="Low complexity" evidence="2">
    <location>
        <begin position="240"/>
        <end position="257"/>
    </location>
</feature>
<dbReference type="InterPro" id="IPR027267">
    <property type="entry name" value="AH/BAR_dom_sf"/>
</dbReference>
<dbReference type="STRING" id="50376.A0A517L091"/>
<evidence type="ECO:0000256" key="2">
    <source>
        <dbReference type="SAM" id="MobiDB-lite"/>
    </source>
</evidence>
<dbReference type="InterPro" id="IPR040850">
    <property type="entry name" value="Knl1_RWD_C"/>
</dbReference>
<keyword evidence="5" id="KW-1185">Reference proteome</keyword>
<feature type="compositionally biased region" description="Low complexity" evidence="2">
    <location>
        <begin position="200"/>
        <end position="218"/>
    </location>
</feature>